<feature type="signal peptide" evidence="1">
    <location>
        <begin position="1"/>
        <end position="25"/>
    </location>
</feature>
<name>A0A1B1SAP2_9BACT</name>
<reference evidence="3" key="1">
    <citation type="submission" date="2016-04" db="EMBL/GenBank/DDBJ databases">
        <title>Complete Genome Sequences of Twelve Strains of a Stable Defined Moderately Diverse Mouse Microbiota 2 (sDMDMm2).</title>
        <authorList>
            <person name="Uchimura Y."/>
            <person name="Wyss M."/>
            <person name="Brugiroux S."/>
            <person name="Limenitakis J.P."/>
            <person name="Stecher B."/>
            <person name="McCoy K.D."/>
            <person name="Macpherson A.J."/>
        </authorList>
    </citation>
    <scope>NUCLEOTIDE SEQUENCE [LARGE SCALE GENOMIC DNA]</scope>
    <source>
        <strain evidence="3">YL27</strain>
    </source>
</reference>
<dbReference type="KEGG" id="pary:A4V02_09095"/>
<accession>A0A1B1SAP2</accession>
<dbReference type="GeneID" id="65537022"/>
<dbReference type="RefSeq" id="WP_068961165.1">
    <property type="nucleotide sequence ID" value="NZ_CAJTAP010000003.1"/>
</dbReference>
<evidence type="ECO:0000256" key="1">
    <source>
        <dbReference type="SAM" id="SignalP"/>
    </source>
</evidence>
<dbReference type="SUPFAM" id="SSF51445">
    <property type="entry name" value="(Trans)glycosidases"/>
    <property type="match status" value="1"/>
</dbReference>
<keyword evidence="3" id="KW-1185">Reference proteome</keyword>
<keyword evidence="1" id="KW-0732">Signal</keyword>
<evidence type="ECO:0000313" key="2">
    <source>
        <dbReference type="EMBL" id="ANU63866.1"/>
    </source>
</evidence>
<dbReference type="Gene3D" id="3.20.20.80">
    <property type="entry name" value="Glycosidases"/>
    <property type="match status" value="1"/>
</dbReference>
<dbReference type="Proteomes" id="UP000186351">
    <property type="component" value="Chromosome"/>
</dbReference>
<proteinExistence type="predicted"/>
<dbReference type="InterPro" id="IPR017853">
    <property type="entry name" value="GH"/>
</dbReference>
<dbReference type="OrthoDB" id="3966260at2"/>
<feature type="chain" id="PRO_5008529425" evidence="1">
    <location>
        <begin position="26"/>
        <end position="510"/>
    </location>
</feature>
<accession>A0A1Z2XHY9</accession>
<dbReference type="EMBL" id="CP015402">
    <property type="protein sequence ID" value="ANU63866.1"/>
    <property type="molecule type" value="Genomic_DNA"/>
</dbReference>
<sequence length="510" mass="58293">MKPLSTFCKSIIVSSALWAAVPAVAASEMTTVTIEPDTVSTFRNPLTGWVMYLGRTWDADFWTANGYDSMVTSTGDTVRVSDYASCAYIRTSWASFEPEEGKYAWNDPDSRLMRLIRSVWDRGMRIAFRVVIDGRDQAQNTPQYVFDAGAEGYYDPKNPGKNYSPYPDDPVFQEKYTKFFHAMAREFDDPDKVEFIDAYSLGKWGESHSMIYKDNANKEPVFEWVVSLATSCFKRVPMLVHYHRMLGDPTYDGWGAVPENAARLISKAVDLGFSLRHDAFGMTGYYQEWEKEQAKKWNFTRPIIMEGGWITGAHHRYWIDPSGEYRQGHAVDVREGEYKASREAHVNMMDFRINDETRSWFQEAFPLVKKFIAEGGYRLYPDMISIPLSASRGQKVSITHRWNNLGWGYCPTNIPQWNQRYKVGFALLDSSTLEPVKVWADKNTRLDLWLKGSPTEYTTYITIDGVPAGKYVWAVGLVDVTRGNEIGLKIAARNNVTTLGWVKLSDVILK</sequence>
<dbReference type="AlphaFoldDB" id="A0A1B1SAP2"/>
<gene>
    <name evidence="2" type="ORF">A4V02_09095</name>
</gene>
<dbReference type="STRING" id="1796646.A4V02_09095"/>
<evidence type="ECO:0000313" key="3">
    <source>
        <dbReference type="Proteomes" id="UP000186351"/>
    </source>
</evidence>
<organism evidence="2 3">
    <name type="scientific">Muribaculum intestinale</name>
    <dbReference type="NCBI Taxonomy" id="1796646"/>
    <lineage>
        <taxon>Bacteria</taxon>
        <taxon>Pseudomonadati</taxon>
        <taxon>Bacteroidota</taxon>
        <taxon>Bacteroidia</taxon>
        <taxon>Bacteroidales</taxon>
        <taxon>Muribaculaceae</taxon>
        <taxon>Muribaculum</taxon>
    </lineage>
</organism>
<protein>
    <submittedName>
        <fullName evidence="2">DUF4832 domain-containing protein</fullName>
    </submittedName>
</protein>